<name>A0A6G0XQJ5_9STRA</name>
<evidence type="ECO:0000313" key="13">
    <source>
        <dbReference type="Proteomes" id="UP000481153"/>
    </source>
</evidence>
<evidence type="ECO:0000256" key="4">
    <source>
        <dbReference type="ARBA" id="ARBA00022759"/>
    </source>
</evidence>
<sequence length="1367" mass="151197">MLDELMHALEQDHQEWVLTQEGKVVVDVMAKAIKPYALRIAVQKQLQLQKNKALKSDVFRFVKWLRQYAAGFQMYVGLDETPTPTVAPKGEAQRAGRGDGGSRGDGRAKPYAGAKGEGKGGTAAKPAAEKSKEDAKPKKKLGCLKCSDASHRVADCPMAAPGEAQKLLDAQLKKWREAVQVLGDMPERRRTDRGAMVEALVRVDNVLLDTGADVNVVSRGVMDALAAKGASVAVATHDKPRQIYPYGADATPLEMRRSVKFTSVTFETACGPLTLRGLQAWVDDTSSLIELIISRPVMEVLGFSVDDLLVGARQPNAGIIQRLMADGRESDEPQLDESDGMECATPAVERPAGDGRDEERRKKKEEAVLGILMSKVADAQARGLTAEETARLESLLSRHVDVFREDLGNDPPVKVEPLKVRVKPDSKPVKCAMRRYPPAHLEYMREHVAALEANGMVYKNNRATWAAAPRIVPKRDAGALRMTIDSRPINACTEPMPWPMPNLDSAMACLVGTKAYFTLDWTKGYWQLPLHADSQEFFSFMTPFGVYTPTRVLMGQTDAVAYCQSVVHQMFGELLFRELLAWLDDLLGSAKSVASLFDLLDQVLATCAEFGLKLSPKKCHFYMAEAEWCGKIISAAGVTHSPRRIQGLIDLALPTTAADLQQFVCATNWMRASITDNNKLIDPLRRLLDVAVKAAGSSKKKALARVALSLVGWSQDHAACFEDAKSALANVVPLSHPRSDLEVCVFTDASDKFWGAVATQIPSEDLSLPLEDQRHKPLAFLSGTFTGASQCWPIVEKEAYAVVESCKRLDYLVVRPGGFRLFTDHRNLAYMFNPRGSNSGMAKYQADKLQRWALVMSTFPYTIECLPGDTNVWGDLLSRWGSAQSSRTIARVRKLLQNDFEWPTAKSILEAHKLAIERGGSTPPSVAWSNEDSFHIDDQGRIWVPDDAVDLQQRLCVIAHQGAAGHRRVAATVKSVSDKFWWATLAQDVETFVKACLHCMQVDGDVVPRPLGSALHAEKPNELIHFDWLSMPMSTSGLKHVLVIKDDMSGFVHLFPAESADATSTATALMGWFTLCGCVETWVADDGSHFKNEVVEKIRKIVGAHHHITTAYSLSANGTSLLSEMKLKKNEWPHVLLLVQGALNHQSSPRLGGVAAVTAFTGLPAKTPMSGFVHPTTKEVYVIDWLDDVRQRHMAELAVALNELHRDVVAKSDKLRKQARKRRDEKASVKLTNFSVGDFVLVGSVVTRVVTDYVMENQQLVLPYGVSLHHACRMKMYAEAVREVTEDLLEHIAFGDDGFHVERLDGVRVQDGRYEVLVKWLGLEDEQSSWEPAQNLLDDIPVVFVKWRESHRHDEAVSDMMDSLGLP</sequence>
<dbReference type="InterPro" id="IPR036397">
    <property type="entry name" value="RNaseH_sf"/>
</dbReference>
<dbReference type="PROSITE" id="PS50013">
    <property type="entry name" value="CHROMO_2"/>
    <property type="match status" value="1"/>
</dbReference>
<gene>
    <name evidence="12" type="ORF">Ae201684_002477</name>
</gene>
<keyword evidence="5" id="KW-0378">Hydrolase</keyword>
<dbReference type="Gene3D" id="3.30.70.270">
    <property type="match status" value="2"/>
</dbReference>
<dbReference type="PROSITE" id="PS50175">
    <property type="entry name" value="ASP_PROT_RETROV"/>
    <property type="match status" value="1"/>
</dbReference>
<evidence type="ECO:0000313" key="12">
    <source>
        <dbReference type="EMBL" id="KAF0742576.1"/>
    </source>
</evidence>
<dbReference type="GO" id="GO:0015074">
    <property type="term" value="P:DNA integration"/>
    <property type="evidence" value="ECO:0007669"/>
    <property type="project" value="InterPro"/>
</dbReference>
<dbReference type="Proteomes" id="UP000481153">
    <property type="component" value="Unassembled WGS sequence"/>
</dbReference>
<dbReference type="PROSITE" id="PS50878">
    <property type="entry name" value="RT_POL"/>
    <property type="match status" value="1"/>
</dbReference>
<dbReference type="InterPro" id="IPR012337">
    <property type="entry name" value="RNaseH-like_sf"/>
</dbReference>
<dbReference type="InterPro" id="IPR041373">
    <property type="entry name" value="RT_RNaseH"/>
</dbReference>
<evidence type="ECO:0000259" key="11">
    <source>
        <dbReference type="PROSITE" id="PS50994"/>
    </source>
</evidence>
<feature type="domain" description="Integrase catalytic" evidence="11">
    <location>
        <begin position="1016"/>
        <end position="1176"/>
    </location>
</feature>
<keyword evidence="13" id="KW-1185">Reference proteome</keyword>
<proteinExistence type="predicted"/>
<dbReference type="PANTHER" id="PTHR37984:SF5">
    <property type="entry name" value="PROTEIN NYNRIN-LIKE"/>
    <property type="match status" value="1"/>
</dbReference>
<feature type="compositionally biased region" description="Basic and acidic residues" evidence="7">
    <location>
        <begin position="91"/>
        <end position="108"/>
    </location>
</feature>
<dbReference type="GO" id="GO:0004519">
    <property type="term" value="F:endonuclease activity"/>
    <property type="evidence" value="ECO:0007669"/>
    <property type="project" value="UniProtKB-KW"/>
</dbReference>
<organism evidence="12 13">
    <name type="scientific">Aphanomyces euteiches</name>
    <dbReference type="NCBI Taxonomy" id="100861"/>
    <lineage>
        <taxon>Eukaryota</taxon>
        <taxon>Sar</taxon>
        <taxon>Stramenopiles</taxon>
        <taxon>Oomycota</taxon>
        <taxon>Saprolegniomycetes</taxon>
        <taxon>Saprolegniales</taxon>
        <taxon>Verrucalvaceae</taxon>
        <taxon>Aphanomyces</taxon>
    </lineage>
</organism>
<feature type="compositionally biased region" description="Basic and acidic residues" evidence="7">
    <location>
        <begin position="127"/>
        <end position="136"/>
    </location>
</feature>
<evidence type="ECO:0000259" key="10">
    <source>
        <dbReference type="PROSITE" id="PS50878"/>
    </source>
</evidence>
<evidence type="ECO:0000256" key="5">
    <source>
        <dbReference type="ARBA" id="ARBA00022801"/>
    </source>
</evidence>
<feature type="region of interest" description="Disordered" evidence="7">
    <location>
        <begin position="81"/>
        <end position="139"/>
    </location>
</feature>
<feature type="region of interest" description="Disordered" evidence="7">
    <location>
        <begin position="329"/>
        <end position="362"/>
    </location>
</feature>
<dbReference type="GO" id="GO:0004190">
    <property type="term" value="F:aspartic-type endopeptidase activity"/>
    <property type="evidence" value="ECO:0007669"/>
    <property type="project" value="InterPro"/>
</dbReference>
<dbReference type="InterPro" id="IPR023780">
    <property type="entry name" value="Chromo_domain"/>
</dbReference>
<dbReference type="Pfam" id="PF00385">
    <property type="entry name" value="Chromo"/>
    <property type="match status" value="1"/>
</dbReference>
<dbReference type="GO" id="GO:0006508">
    <property type="term" value="P:proteolysis"/>
    <property type="evidence" value="ECO:0007669"/>
    <property type="project" value="InterPro"/>
</dbReference>
<accession>A0A6G0XQJ5</accession>
<dbReference type="Pfam" id="PF00078">
    <property type="entry name" value="RVT_1"/>
    <property type="match status" value="1"/>
</dbReference>
<dbReference type="GO" id="GO:0003676">
    <property type="term" value="F:nucleic acid binding"/>
    <property type="evidence" value="ECO:0007669"/>
    <property type="project" value="InterPro"/>
</dbReference>
<dbReference type="InterPro" id="IPR000477">
    <property type="entry name" value="RT_dom"/>
</dbReference>
<feature type="domain" description="Peptidase A2" evidence="9">
    <location>
        <begin position="204"/>
        <end position="219"/>
    </location>
</feature>
<dbReference type="Pfam" id="PF17921">
    <property type="entry name" value="Integrase_H2C2"/>
    <property type="match status" value="1"/>
</dbReference>
<keyword evidence="3" id="KW-0540">Nuclease</keyword>
<dbReference type="InterPro" id="IPR001584">
    <property type="entry name" value="Integrase_cat-core"/>
</dbReference>
<dbReference type="EMBL" id="VJMJ01000026">
    <property type="protein sequence ID" value="KAF0742576.1"/>
    <property type="molecule type" value="Genomic_DNA"/>
</dbReference>
<dbReference type="SMART" id="SM00298">
    <property type="entry name" value="CHROMO"/>
    <property type="match status" value="1"/>
</dbReference>
<keyword evidence="4" id="KW-0255">Endonuclease</keyword>
<keyword evidence="1" id="KW-0808">Transferase</keyword>
<dbReference type="VEuPathDB" id="FungiDB:AeMF1_007520"/>
<dbReference type="InterPro" id="IPR050951">
    <property type="entry name" value="Retrovirus_Pol_polyprotein"/>
</dbReference>
<evidence type="ECO:0000256" key="2">
    <source>
        <dbReference type="ARBA" id="ARBA00022695"/>
    </source>
</evidence>
<keyword evidence="6" id="KW-0695">RNA-directed DNA polymerase</keyword>
<dbReference type="CDD" id="cd09274">
    <property type="entry name" value="RNase_HI_RT_Ty3"/>
    <property type="match status" value="1"/>
</dbReference>
<feature type="domain" description="Reverse transcriptase" evidence="10">
    <location>
        <begin position="453"/>
        <end position="633"/>
    </location>
</feature>
<feature type="domain" description="Chromo" evidence="8">
    <location>
        <begin position="1299"/>
        <end position="1359"/>
    </location>
</feature>
<evidence type="ECO:0000259" key="9">
    <source>
        <dbReference type="PROSITE" id="PS50175"/>
    </source>
</evidence>
<dbReference type="SUPFAM" id="SSF54160">
    <property type="entry name" value="Chromo domain-like"/>
    <property type="match status" value="1"/>
</dbReference>
<evidence type="ECO:0000256" key="7">
    <source>
        <dbReference type="SAM" id="MobiDB-lite"/>
    </source>
</evidence>
<protein>
    <recommendedName>
        <fullName evidence="14">Reverse transcriptase</fullName>
    </recommendedName>
</protein>
<evidence type="ECO:0008006" key="14">
    <source>
        <dbReference type="Google" id="ProtNLM"/>
    </source>
</evidence>
<dbReference type="CDD" id="cd00024">
    <property type="entry name" value="CD_CSD"/>
    <property type="match status" value="1"/>
</dbReference>
<dbReference type="VEuPathDB" id="FungiDB:AeMF1_007125"/>
<reference evidence="12 13" key="1">
    <citation type="submission" date="2019-07" db="EMBL/GenBank/DDBJ databases">
        <title>Genomics analysis of Aphanomyces spp. identifies a new class of oomycete effector associated with host adaptation.</title>
        <authorList>
            <person name="Gaulin E."/>
        </authorList>
    </citation>
    <scope>NUCLEOTIDE SEQUENCE [LARGE SCALE GENOMIC DNA]</scope>
    <source>
        <strain evidence="12 13">ATCC 201684</strain>
    </source>
</reference>
<dbReference type="SUPFAM" id="SSF56672">
    <property type="entry name" value="DNA/RNA polymerases"/>
    <property type="match status" value="1"/>
</dbReference>
<dbReference type="InterPro" id="IPR016197">
    <property type="entry name" value="Chromo-like_dom_sf"/>
</dbReference>
<dbReference type="Gene3D" id="2.40.50.40">
    <property type="match status" value="1"/>
</dbReference>
<dbReference type="Gene3D" id="3.10.10.10">
    <property type="entry name" value="HIV Type 1 Reverse Transcriptase, subunit A, domain 1"/>
    <property type="match status" value="1"/>
</dbReference>
<evidence type="ECO:0000259" key="8">
    <source>
        <dbReference type="PROSITE" id="PS50013"/>
    </source>
</evidence>
<keyword evidence="2" id="KW-0548">Nucleotidyltransferase</keyword>
<evidence type="ECO:0000256" key="3">
    <source>
        <dbReference type="ARBA" id="ARBA00022722"/>
    </source>
</evidence>
<evidence type="ECO:0000256" key="1">
    <source>
        <dbReference type="ARBA" id="ARBA00022679"/>
    </source>
</evidence>
<dbReference type="Gene3D" id="1.10.340.70">
    <property type="match status" value="1"/>
</dbReference>
<dbReference type="SUPFAM" id="SSF53098">
    <property type="entry name" value="Ribonuclease H-like"/>
    <property type="match status" value="1"/>
</dbReference>
<dbReference type="VEuPathDB" id="FungiDB:AeMF1_020973"/>
<dbReference type="Pfam" id="PF17917">
    <property type="entry name" value="RT_RNaseH"/>
    <property type="match status" value="1"/>
</dbReference>
<dbReference type="InterPro" id="IPR043128">
    <property type="entry name" value="Rev_trsase/Diguanyl_cyclase"/>
</dbReference>
<evidence type="ECO:0000256" key="6">
    <source>
        <dbReference type="ARBA" id="ARBA00022918"/>
    </source>
</evidence>
<dbReference type="InterPro" id="IPR000953">
    <property type="entry name" value="Chromo/chromo_shadow_dom"/>
</dbReference>
<dbReference type="InterPro" id="IPR001995">
    <property type="entry name" value="Peptidase_A2_cat"/>
</dbReference>
<dbReference type="PROSITE" id="PS50994">
    <property type="entry name" value="INTEGRASE"/>
    <property type="match status" value="1"/>
</dbReference>
<dbReference type="PANTHER" id="PTHR37984">
    <property type="entry name" value="PROTEIN CBG26694"/>
    <property type="match status" value="1"/>
</dbReference>
<feature type="compositionally biased region" description="Basic and acidic residues" evidence="7">
    <location>
        <begin position="351"/>
        <end position="362"/>
    </location>
</feature>
<comment type="caution">
    <text evidence="12">The sequence shown here is derived from an EMBL/GenBank/DDBJ whole genome shotgun (WGS) entry which is preliminary data.</text>
</comment>
<dbReference type="GO" id="GO:0003964">
    <property type="term" value="F:RNA-directed DNA polymerase activity"/>
    <property type="evidence" value="ECO:0007669"/>
    <property type="project" value="UniProtKB-KW"/>
</dbReference>
<dbReference type="InterPro" id="IPR043502">
    <property type="entry name" value="DNA/RNA_pol_sf"/>
</dbReference>
<dbReference type="VEuPathDB" id="FungiDB:AeMF1_020819"/>
<dbReference type="CDD" id="cd01647">
    <property type="entry name" value="RT_LTR"/>
    <property type="match status" value="1"/>
</dbReference>
<dbReference type="Gene3D" id="3.30.420.10">
    <property type="entry name" value="Ribonuclease H-like superfamily/Ribonuclease H"/>
    <property type="match status" value="1"/>
</dbReference>
<dbReference type="InterPro" id="IPR041588">
    <property type="entry name" value="Integrase_H2C2"/>
</dbReference>